<dbReference type="STRING" id="1411621.AUC43_17185"/>
<gene>
    <name evidence="8" type="ORF">AUC43_17185</name>
</gene>
<dbReference type="NCBIfam" id="TIGR01670">
    <property type="entry name" value="KdsC-phosphatas"/>
    <property type="match status" value="1"/>
</dbReference>
<dbReference type="GO" id="GO:0008781">
    <property type="term" value="F:N-acylneuraminate cytidylyltransferase activity"/>
    <property type="evidence" value="ECO:0007669"/>
    <property type="project" value="TreeGrafter"/>
</dbReference>
<evidence type="ECO:0000256" key="3">
    <source>
        <dbReference type="ARBA" id="ARBA00011881"/>
    </source>
</evidence>
<dbReference type="InterPro" id="IPR006549">
    <property type="entry name" value="HAD-SF_hydro_IIIA"/>
</dbReference>
<dbReference type="InterPro" id="IPR036412">
    <property type="entry name" value="HAD-like_sf"/>
</dbReference>
<dbReference type="EMBL" id="CP013909">
    <property type="protein sequence ID" value="ALW86660.1"/>
    <property type="molecule type" value="Genomic_DNA"/>
</dbReference>
<evidence type="ECO:0000256" key="2">
    <source>
        <dbReference type="ARBA" id="ARBA00005893"/>
    </source>
</evidence>
<organism evidence="8 9">
    <name type="scientific">Hymenobacter sedentarius</name>
    <dbReference type="NCBI Taxonomy" id="1411621"/>
    <lineage>
        <taxon>Bacteria</taxon>
        <taxon>Pseudomonadati</taxon>
        <taxon>Bacteroidota</taxon>
        <taxon>Cytophagia</taxon>
        <taxon>Cytophagales</taxon>
        <taxon>Hymenobacteraceae</taxon>
        <taxon>Hymenobacter</taxon>
    </lineage>
</organism>
<dbReference type="FunFam" id="3.40.50.1000:FF:000029">
    <property type="entry name" value="3-deoxy-D-manno-octulosonate 8-phosphate phosphatase KdsC"/>
    <property type="match status" value="1"/>
</dbReference>
<keyword evidence="6 7" id="KW-0460">Magnesium</keyword>
<dbReference type="GO" id="GO:0046872">
    <property type="term" value="F:metal ion binding"/>
    <property type="evidence" value="ECO:0007669"/>
    <property type="project" value="UniProtKB-KW"/>
</dbReference>
<dbReference type="PANTHER" id="PTHR21485:SF3">
    <property type="entry name" value="N-ACYLNEURAMINATE CYTIDYLYLTRANSFERASE"/>
    <property type="match status" value="1"/>
</dbReference>
<evidence type="ECO:0000256" key="7">
    <source>
        <dbReference type="PIRSR" id="PIRSR006118-2"/>
    </source>
</evidence>
<evidence type="ECO:0000256" key="5">
    <source>
        <dbReference type="ARBA" id="ARBA00022801"/>
    </source>
</evidence>
<keyword evidence="9" id="KW-1185">Reference proteome</keyword>
<sequence>METAHLNAKARRVKLVLTDSDGVLTDNGVYYSAQGEEMKQFSIRDGMGVERLRNCGIATGIVTGETSPSVVKRALKLHITELHLGVKDKAAKLQEILTRLQLQADEVAFIGDDTNDVEVMKLVGLAACPADATRFARHVADYHCTTSGGHGCFRELAELIIASQSPESTGRQRVFLERQMLRSLP</sequence>
<dbReference type="InterPro" id="IPR023214">
    <property type="entry name" value="HAD_sf"/>
</dbReference>
<name>A0A0U3SKI1_9BACT</name>
<proteinExistence type="inferred from homology"/>
<dbReference type="SFLD" id="SFLDG01136">
    <property type="entry name" value="C1.6:_Phosphoserine_Phosphatas"/>
    <property type="match status" value="1"/>
</dbReference>
<dbReference type="InterPro" id="IPR010023">
    <property type="entry name" value="KdsC_fam"/>
</dbReference>
<dbReference type="CDD" id="cd01630">
    <property type="entry name" value="HAD_KDO-like"/>
    <property type="match status" value="1"/>
</dbReference>
<evidence type="ECO:0000313" key="9">
    <source>
        <dbReference type="Proteomes" id="UP000059542"/>
    </source>
</evidence>
<evidence type="ECO:0000256" key="6">
    <source>
        <dbReference type="ARBA" id="ARBA00022842"/>
    </source>
</evidence>
<dbReference type="InterPro" id="IPR050793">
    <property type="entry name" value="CMP-NeuNAc_synthase"/>
</dbReference>
<comment type="cofactor">
    <cofactor evidence="1 7">
        <name>Mg(2+)</name>
        <dbReference type="ChEBI" id="CHEBI:18420"/>
    </cofactor>
</comment>
<dbReference type="NCBIfam" id="TIGR01662">
    <property type="entry name" value="HAD-SF-IIIA"/>
    <property type="match status" value="1"/>
</dbReference>
<comment type="subunit">
    <text evidence="3">Homotetramer.</text>
</comment>
<dbReference type="Gene3D" id="3.40.50.1000">
    <property type="entry name" value="HAD superfamily/HAD-like"/>
    <property type="match status" value="1"/>
</dbReference>
<dbReference type="KEGG" id="hyg:AUC43_17185"/>
<dbReference type="Proteomes" id="UP000059542">
    <property type="component" value="Chromosome"/>
</dbReference>
<dbReference type="SFLD" id="SFLDS00003">
    <property type="entry name" value="Haloacid_Dehalogenase"/>
    <property type="match status" value="1"/>
</dbReference>
<evidence type="ECO:0000256" key="1">
    <source>
        <dbReference type="ARBA" id="ARBA00001946"/>
    </source>
</evidence>
<dbReference type="PIRSF" id="PIRSF006118">
    <property type="entry name" value="KDO8-P_Ptase"/>
    <property type="match status" value="1"/>
</dbReference>
<protein>
    <submittedName>
        <fullName evidence="8">3-deoxy-D-manno-octulosonate 8-phosphate phosphatase</fullName>
    </submittedName>
</protein>
<dbReference type="GO" id="GO:0016788">
    <property type="term" value="F:hydrolase activity, acting on ester bonds"/>
    <property type="evidence" value="ECO:0007669"/>
    <property type="project" value="InterPro"/>
</dbReference>
<dbReference type="AlphaFoldDB" id="A0A0U3SKI1"/>
<comment type="similarity">
    <text evidence="2">Belongs to the KdsC family.</text>
</comment>
<evidence type="ECO:0000256" key="4">
    <source>
        <dbReference type="ARBA" id="ARBA00022723"/>
    </source>
</evidence>
<feature type="binding site" evidence="7">
    <location>
        <position position="21"/>
    </location>
    <ligand>
        <name>substrate</name>
    </ligand>
</feature>
<dbReference type="PANTHER" id="PTHR21485">
    <property type="entry name" value="HAD SUPERFAMILY MEMBERS CMAS AND KDSC"/>
    <property type="match status" value="1"/>
</dbReference>
<dbReference type="SUPFAM" id="SSF56784">
    <property type="entry name" value="HAD-like"/>
    <property type="match status" value="1"/>
</dbReference>
<dbReference type="RefSeq" id="WP_068196499.1">
    <property type="nucleotide sequence ID" value="NZ_CP013909.1"/>
</dbReference>
<feature type="binding site" evidence="7">
    <location>
        <position position="19"/>
    </location>
    <ligand>
        <name>Mg(2+)</name>
        <dbReference type="ChEBI" id="CHEBI:18420"/>
    </ligand>
</feature>
<accession>A0A0U3SKI1</accession>
<reference evidence="8 9" key="1">
    <citation type="submission" date="2015-12" db="EMBL/GenBank/DDBJ databases">
        <authorList>
            <person name="Shamseldin A."/>
            <person name="Moawad H."/>
            <person name="Abd El-Rahim W.M."/>
            <person name="Sadowsky M.J."/>
        </authorList>
    </citation>
    <scope>NUCLEOTIDE SEQUENCE [LARGE SCALE GENOMIC DNA]</scope>
    <source>
        <strain evidence="8 9">DG5B</strain>
    </source>
</reference>
<keyword evidence="5" id="KW-0378">Hydrolase</keyword>
<dbReference type="Pfam" id="PF08282">
    <property type="entry name" value="Hydrolase_3"/>
    <property type="match status" value="1"/>
</dbReference>
<keyword evidence="4 7" id="KW-0479">Metal-binding</keyword>
<feature type="binding site" evidence="7">
    <location>
        <position position="112"/>
    </location>
    <ligand>
        <name>Mg(2+)</name>
        <dbReference type="ChEBI" id="CHEBI:18420"/>
    </ligand>
</feature>
<dbReference type="SFLD" id="SFLDG01138">
    <property type="entry name" value="C1.6.2:_Deoxy-d-mannose-octulo"/>
    <property type="match status" value="1"/>
</dbReference>
<evidence type="ECO:0000313" key="8">
    <source>
        <dbReference type="EMBL" id="ALW86660.1"/>
    </source>
</evidence>
<dbReference type="OrthoDB" id="9805604at2"/>